<evidence type="ECO:0000313" key="1">
    <source>
        <dbReference type="EMBL" id="PVU94348.1"/>
    </source>
</evidence>
<dbReference type="Proteomes" id="UP000245383">
    <property type="component" value="Unassembled WGS sequence"/>
</dbReference>
<dbReference type="EMBL" id="MBFR01000094">
    <property type="protein sequence ID" value="PVU94348.1"/>
    <property type="molecule type" value="Genomic_DNA"/>
</dbReference>
<reference evidence="1 2" key="1">
    <citation type="journal article" date="2018" name="MBio">
        <title>Comparative Genomics Reveals the Core Gene Toolbox for the Fungus-Insect Symbiosis.</title>
        <authorList>
            <person name="Wang Y."/>
            <person name="Stata M."/>
            <person name="Wang W."/>
            <person name="Stajich J.E."/>
            <person name="White M.M."/>
            <person name="Moncalvo J.M."/>
        </authorList>
    </citation>
    <scope>NUCLEOTIDE SEQUENCE [LARGE SCALE GENOMIC DNA]</scope>
    <source>
        <strain evidence="1 2">SWE-8-4</strain>
    </source>
</reference>
<proteinExistence type="predicted"/>
<organism evidence="1 2">
    <name type="scientific">Smittium simulii</name>
    <dbReference type="NCBI Taxonomy" id="133385"/>
    <lineage>
        <taxon>Eukaryota</taxon>
        <taxon>Fungi</taxon>
        <taxon>Fungi incertae sedis</taxon>
        <taxon>Zoopagomycota</taxon>
        <taxon>Kickxellomycotina</taxon>
        <taxon>Harpellomycetes</taxon>
        <taxon>Harpellales</taxon>
        <taxon>Legeriomycetaceae</taxon>
        <taxon>Smittium</taxon>
    </lineage>
</organism>
<dbReference type="AlphaFoldDB" id="A0A2T9YPR6"/>
<keyword evidence="2" id="KW-1185">Reference proteome</keyword>
<protein>
    <submittedName>
        <fullName evidence="1">Uncharacterized protein</fullName>
    </submittedName>
</protein>
<comment type="caution">
    <text evidence="1">The sequence shown here is derived from an EMBL/GenBank/DDBJ whole genome shotgun (WGS) entry which is preliminary data.</text>
</comment>
<name>A0A2T9YPR6_9FUNG</name>
<accession>A0A2T9YPR6</accession>
<evidence type="ECO:0000313" key="2">
    <source>
        <dbReference type="Proteomes" id="UP000245383"/>
    </source>
</evidence>
<sequence>MEKLIENMDNDLKKINISFADMLNSLSSETESLDAPDFLSLKRSIDQFETSTDEMLTELIKQQDDLDATQQVSTAPEDTTNTPLFKGKKAQIMQSILGKI</sequence>
<gene>
    <name evidence="1" type="ORF">BB561_002603</name>
</gene>